<comment type="caution">
    <text evidence="2">The sequence shown here is derived from an EMBL/GenBank/DDBJ whole genome shotgun (WGS) entry which is preliminary data.</text>
</comment>
<proteinExistence type="predicted"/>
<keyword evidence="2" id="KW-0808">Transferase</keyword>
<organism evidence="2">
    <name type="scientific">Tanacetum cinerariifolium</name>
    <name type="common">Dalmatian daisy</name>
    <name type="synonym">Chrysanthemum cinerariifolium</name>
    <dbReference type="NCBI Taxonomy" id="118510"/>
    <lineage>
        <taxon>Eukaryota</taxon>
        <taxon>Viridiplantae</taxon>
        <taxon>Streptophyta</taxon>
        <taxon>Embryophyta</taxon>
        <taxon>Tracheophyta</taxon>
        <taxon>Spermatophyta</taxon>
        <taxon>Magnoliopsida</taxon>
        <taxon>eudicotyledons</taxon>
        <taxon>Gunneridae</taxon>
        <taxon>Pentapetalae</taxon>
        <taxon>asterids</taxon>
        <taxon>campanulids</taxon>
        <taxon>Asterales</taxon>
        <taxon>Asteraceae</taxon>
        <taxon>Asteroideae</taxon>
        <taxon>Anthemideae</taxon>
        <taxon>Anthemidinae</taxon>
        <taxon>Tanacetum</taxon>
    </lineage>
</organism>
<dbReference type="GO" id="GO:0003964">
    <property type="term" value="F:RNA-directed DNA polymerase activity"/>
    <property type="evidence" value="ECO:0007669"/>
    <property type="project" value="UniProtKB-KW"/>
</dbReference>
<gene>
    <name evidence="2" type="ORF">Tci_055075</name>
</gene>
<feature type="coiled-coil region" evidence="1">
    <location>
        <begin position="165"/>
        <end position="195"/>
    </location>
</feature>
<name>A0A6L2NC80_TANCI</name>
<keyword evidence="2" id="KW-0548">Nucleotidyltransferase</keyword>
<dbReference type="Pfam" id="PF14223">
    <property type="entry name" value="Retrotran_gag_2"/>
    <property type="match status" value="2"/>
</dbReference>
<dbReference type="PANTHER" id="PTHR35317:SF23">
    <property type="entry name" value="OS04G0629600 PROTEIN"/>
    <property type="match status" value="1"/>
</dbReference>
<evidence type="ECO:0000313" key="2">
    <source>
        <dbReference type="EMBL" id="GEU83097.1"/>
    </source>
</evidence>
<reference evidence="2" key="1">
    <citation type="journal article" date="2019" name="Sci. Rep.">
        <title>Draft genome of Tanacetum cinerariifolium, the natural source of mosquito coil.</title>
        <authorList>
            <person name="Yamashiro T."/>
            <person name="Shiraishi A."/>
            <person name="Satake H."/>
            <person name="Nakayama K."/>
        </authorList>
    </citation>
    <scope>NUCLEOTIDE SEQUENCE</scope>
</reference>
<accession>A0A6L2NC80</accession>
<evidence type="ECO:0000256" key="1">
    <source>
        <dbReference type="SAM" id="Coils"/>
    </source>
</evidence>
<keyword evidence="1" id="KW-0175">Coiled coil</keyword>
<sequence length="587" mass="67149">MDSLSPQVVSAAKLPILNPNEFDLWKMRIEQYFLMTDYSLWEVILNCDSPVPSRLVEGVAQPVAPTTVEQKLARKNELKARGTLLMALPDKHQLKFNSHKVAKSLMEAIEKRFGGNTETKKVQKTLLKQQLENFSGSTSESLDQIHDRLQKLVSQTTEVDLVGNNETLEINLDLLEEKREEAAIREAKIKAKMEKYHNSKVQNTSFKPGDLVYHNNDACRAKDTGKLGPKWEGPYEVTKELGKGTYKLRDRLPPEVYALVSNHKVAKELWERIQLLMQGPSLTKQERECKLYDEFDKFAYKKGESLRDFYLRFSLLLNDMNIYNMKLEQFQVNTKFLNTLPPEWSKFVTDVKLVRVLHMTNVDQLHAYLGQHEFHANELRNSFNPRQQATINNERVTVQPIQGRQNSLAAGMSRQYTSGPSGNIQGNRGLLFVTNIRCSWSKLKQMDNLHEEELEFLAEPGIAEAQTTQYVITNNAAYQADDLDAYDSDCDEINSTKIALMANLSHYGFDNLAEKEESRNIDRELALEKQNSIHSEEPNYSTRPTIVEVLKELPKVSMVNSSLKKLKFHLASFDVAVKERTTATAIT</sequence>
<dbReference type="PANTHER" id="PTHR35317">
    <property type="entry name" value="OS04G0629600 PROTEIN"/>
    <property type="match status" value="1"/>
</dbReference>
<protein>
    <submittedName>
        <fullName evidence="2">Reverse transcriptase domain-containing protein</fullName>
    </submittedName>
</protein>
<dbReference type="EMBL" id="BKCJ010008616">
    <property type="protein sequence ID" value="GEU83097.1"/>
    <property type="molecule type" value="Genomic_DNA"/>
</dbReference>
<keyword evidence="2" id="KW-0695">RNA-directed DNA polymerase</keyword>
<dbReference type="AlphaFoldDB" id="A0A6L2NC80"/>